<feature type="domain" description="YAG7-like dimerisation" evidence="3">
    <location>
        <begin position="176"/>
        <end position="258"/>
    </location>
</feature>
<name>A0A6A6VXW9_9PEZI</name>
<feature type="region of interest" description="Disordered" evidence="2">
    <location>
        <begin position="360"/>
        <end position="457"/>
    </location>
</feature>
<protein>
    <recommendedName>
        <fullName evidence="3">YAG7-like dimerisation domain-containing protein</fullName>
    </recommendedName>
</protein>
<feature type="coiled-coil region" evidence="1">
    <location>
        <begin position="116"/>
        <end position="176"/>
    </location>
</feature>
<evidence type="ECO:0000259" key="3">
    <source>
        <dbReference type="Pfam" id="PF26434"/>
    </source>
</evidence>
<gene>
    <name evidence="4" type="ORF">EJ05DRAFT_489202</name>
</gene>
<dbReference type="RefSeq" id="XP_033596941.1">
    <property type="nucleotide sequence ID" value="XM_033745769.1"/>
</dbReference>
<dbReference type="Proteomes" id="UP000799437">
    <property type="component" value="Unassembled WGS sequence"/>
</dbReference>
<keyword evidence="5" id="KW-1185">Reference proteome</keyword>
<evidence type="ECO:0000313" key="4">
    <source>
        <dbReference type="EMBL" id="KAF2754490.1"/>
    </source>
</evidence>
<feature type="compositionally biased region" description="Basic and acidic residues" evidence="2">
    <location>
        <begin position="424"/>
        <end position="438"/>
    </location>
</feature>
<dbReference type="InterPro" id="IPR058602">
    <property type="entry name" value="YAG7_dimerisation_dom"/>
</dbReference>
<accession>A0A6A6VXW9</accession>
<feature type="region of interest" description="Disordered" evidence="2">
    <location>
        <begin position="1"/>
        <end position="57"/>
    </location>
</feature>
<dbReference type="GeneID" id="54486823"/>
<organism evidence="4 5">
    <name type="scientific">Pseudovirgaria hyperparasitica</name>
    <dbReference type="NCBI Taxonomy" id="470096"/>
    <lineage>
        <taxon>Eukaryota</taxon>
        <taxon>Fungi</taxon>
        <taxon>Dikarya</taxon>
        <taxon>Ascomycota</taxon>
        <taxon>Pezizomycotina</taxon>
        <taxon>Dothideomycetes</taxon>
        <taxon>Dothideomycetes incertae sedis</taxon>
        <taxon>Acrospermales</taxon>
        <taxon>Acrospermaceae</taxon>
        <taxon>Pseudovirgaria</taxon>
    </lineage>
</organism>
<reference evidence="4" key="1">
    <citation type="journal article" date="2020" name="Stud. Mycol.">
        <title>101 Dothideomycetes genomes: a test case for predicting lifestyles and emergence of pathogens.</title>
        <authorList>
            <person name="Haridas S."/>
            <person name="Albert R."/>
            <person name="Binder M."/>
            <person name="Bloem J."/>
            <person name="Labutti K."/>
            <person name="Salamov A."/>
            <person name="Andreopoulos B."/>
            <person name="Baker S."/>
            <person name="Barry K."/>
            <person name="Bills G."/>
            <person name="Bluhm B."/>
            <person name="Cannon C."/>
            <person name="Castanera R."/>
            <person name="Culley D."/>
            <person name="Daum C."/>
            <person name="Ezra D."/>
            <person name="Gonzalez J."/>
            <person name="Henrissat B."/>
            <person name="Kuo A."/>
            <person name="Liang C."/>
            <person name="Lipzen A."/>
            <person name="Lutzoni F."/>
            <person name="Magnuson J."/>
            <person name="Mondo S."/>
            <person name="Nolan M."/>
            <person name="Ohm R."/>
            <person name="Pangilinan J."/>
            <person name="Park H.-J."/>
            <person name="Ramirez L."/>
            <person name="Alfaro M."/>
            <person name="Sun H."/>
            <person name="Tritt A."/>
            <person name="Yoshinaga Y."/>
            <person name="Zwiers L.-H."/>
            <person name="Turgeon B."/>
            <person name="Goodwin S."/>
            <person name="Spatafora J."/>
            <person name="Crous P."/>
            <person name="Grigoriev I."/>
        </authorList>
    </citation>
    <scope>NUCLEOTIDE SEQUENCE</scope>
    <source>
        <strain evidence="4">CBS 121739</strain>
    </source>
</reference>
<feature type="compositionally biased region" description="Polar residues" evidence="2">
    <location>
        <begin position="363"/>
        <end position="386"/>
    </location>
</feature>
<dbReference type="AlphaFoldDB" id="A0A6A6VXW9"/>
<evidence type="ECO:0000256" key="1">
    <source>
        <dbReference type="SAM" id="Coils"/>
    </source>
</evidence>
<sequence>MSSDVVANPPPPTESKSARKKKAKAELAAAQGSASKAPGTPTSEVPTEEAKVNGIETSGENAYTREIQKNIRNINKKLNLMQKVDTIISENPDLSLDDLVLAKKINPDQKAQALKKPGLQAQLVQLEEQLIQYKKVEQDLQSKLSAERELLQSAHKQELETLRDTINAEAAAKEQKQHKLQYLTLSKFLHTAAAKRQIEEADTEERQAFEGVLLLVYGGDAQAVEAIEKLVEGSEDIVNNIEGAPTGVTFSQVREASLAGGPAEELLQGSAQGSLVDDGTTTPATSTDPTIANASLTELQSNPSAMIGSSEAAETVQVPAASGIGSEAANAAGQEQWDQTVKSTEDPLTESFEMVPRDLAETDTGSTPAPATSTQSWADDTPTEISTPAPAAAASGDGFHEVTHQRGGRARGDGRGPFRGRGGRGGERGRGHRGDGRGRGRGFRGRPRGDGPPPPSS</sequence>
<evidence type="ECO:0000313" key="5">
    <source>
        <dbReference type="Proteomes" id="UP000799437"/>
    </source>
</evidence>
<feature type="compositionally biased region" description="Low complexity" evidence="2">
    <location>
        <begin position="26"/>
        <end position="37"/>
    </location>
</feature>
<evidence type="ECO:0000256" key="2">
    <source>
        <dbReference type="SAM" id="MobiDB-lite"/>
    </source>
</evidence>
<keyword evidence="1" id="KW-0175">Coiled coil</keyword>
<dbReference type="EMBL" id="ML996580">
    <property type="protein sequence ID" value="KAF2754490.1"/>
    <property type="molecule type" value="Genomic_DNA"/>
</dbReference>
<dbReference type="Pfam" id="PF26434">
    <property type="entry name" value="YAG7_C"/>
    <property type="match status" value="1"/>
</dbReference>
<proteinExistence type="predicted"/>
<feature type="compositionally biased region" description="Basic and acidic residues" evidence="2">
    <location>
        <begin position="398"/>
        <end position="416"/>
    </location>
</feature>
<dbReference type="OrthoDB" id="5399559at2759"/>